<dbReference type="GO" id="GO:0016787">
    <property type="term" value="F:hydrolase activity"/>
    <property type="evidence" value="ECO:0007669"/>
    <property type="project" value="InterPro"/>
</dbReference>
<accession>A0A2S5KM00</accession>
<dbReference type="Pfam" id="PF04909">
    <property type="entry name" value="Amidohydro_2"/>
    <property type="match status" value="1"/>
</dbReference>
<dbReference type="EMBL" id="PRLP01000084">
    <property type="protein sequence ID" value="PPC75559.1"/>
    <property type="molecule type" value="Genomic_DNA"/>
</dbReference>
<sequence>MTLSAISHSGEQLLIDCHHHFWALADIHYPWLSDQYDPHFFLGDYRRICRPVLPDELRATVPAGYRLIGSVHCEAEVERAQTLAETRWITGLAAQQGLPSAHVGWAPFGQEHCAAVLDAQCESPLFRGVRAKPVTASRPQHRESVLNQPGSLQDAHWLSGLALLQERGLSWDLRVPAWHLQEAAQALQDYPDLRVILNHTGLPWDRSPAGLEQWRTGLTALAANPNVCIKLSELGTPLQVWDRQQNLQLLCDAIRLFGPQRCLYASNFPVAGIQVSYADWLAMIEEAIALTAPTARDDILWRSACHWYRLSPADGA</sequence>
<gene>
    <name evidence="3" type="ORF">C4K68_19875</name>
</gene>
<evidence type="ECO:0000313" key="3">
    <source>
        <dbReference type="EMBL" id="PPC75559.1"/>
    </source>
</evidence>
<dbReference type="InterPro" id="IPR032466">
    <property type="entry name" value="Metal_Hydrolase"/>
</dbReference>
<feature type="domain" description="Amidohydrolase-related" evidence="2">
    <location>
        <begin position="15"/>
        <end position="310"/>
    </location>
</feature>
<dbReference type="SUPFAM" id="SSF51556">
    <property type="entry name" value="Metallo-dependent hydrolases"/>
    <property type="match status" value="1"/>
</dbReference>
<name>A0A2S5KM00_9PROT</name>
<proteinExistence type="inferred from homology"/>
<evidence type="ECO:0000313" key="4">
    <source>
        <dbReference type="Proteomes" id="UP000238196"/>
    </source>
</evidence>
<evidence type="ECO:0000259" key="2">
    <source>
        <dbReference type="Pfam" id="PF04909"/>
    </source>
</evidence>
<dbReference type="PANTHER" id="PTHR43569:SF1">
    <property type="entry name" value="BLL3371 PROTEIN"/>
    <property type="match status" value="1"/>
</dbReference>
<comment type="similarity">
    <text evidence="1">Belongs to the metallo-dependent hydrolases superfamily.</text>
</comment>
<organism evidence="3 4">
    <name type="scientific">Proteobacteria bacterium 228</name>
    <dbReference type="NCBI Taxonomy" id="2083153"/>
    <lineage>
        <taxon>Bacteria</taxon>
        <taxon>Pseudomonadati</taxon>
        <taxon>Pseudomonadota</taxon>
    </lineage>
</organism>
<dbReference type="OrthoDB" id="9787654at2"/>
<dbReference type="InterPro" id="IPR052350">
    <property type="entry name" value="Metallo-dep_Lactonases"/>
</dbReference>
<dbReference type="Gene3D" id="3.20.20.140">
    <property type="entry name" value="Metal-dependent hydrolases"/>
    <property type="match status" value="1"/>
</dbReference>
<comment type="caution">
    <text evidence="3">The sequence shown here is derived from an EMBL/GenBank/DDBJ whole genome shotgun (WGS) entry which is preliminary data.</text>
</comment>
<dbReference type="AlphaFoldDB" id="A0A2S5KM00"/>
<dbReference type="InterPro" id="IPR006680">
    <property type="entry name" value="Amidohydro-rel"/>
</dbReference>
<protein>
    <submittedName>
        <fullName evidence="3">Amidohydrolase</fullName>
    </submittedName>
</protein>
<reference evidence="3 4" key="1">
    <citation type="submission" date="2018-02" db="EMBL/GenBank/DDBJ databases">
        <title>novel marine gammaproteobacteria from coastal saline agro ecosystem.</title>
        <authorList>
            <person name="Krishnan R."/>
            <person name="Ramesh Kumar N."/>
        </authorList>
    </citation>
    <scope>NUCLEOTIDE SEQUENCE [LARGE SCALE GENOMIC DNA]</scope>
    <source>
        <strain evidence="3 4">228</strain>
    </source>
</reference>
<dbReference type="Proteomes" id="UP000238196">
    <property type="component" value="Unassembled WGS sequence"/>
</dbReference>
<evidence type="ECO:0000256" key="1">
    <source>
        <dbReference type="ARBA" id="ARBA00038310"/>
    </source>
</evidence>
<dbReference type="PANTHER" id="PTHR43569">
    <property type="entry name" value="AMIDOHYDROLASE"/>
    <property type="match status" value="1"/>
</dbReference>